<protein>
    <submittedName>
        <fullName evidence="2">Uncharacterized protein</fullName>
    </submittedName>
</protein>
<dbReference type="EMBL" id="JAUSRB010000001">
    <property type="protein sequence ID" value="MDP9862418.1"/>
    <property type="molecule type" value="Genomic_DNA"/>
</dbReference>
<dbReference type="Proteomes" id="UP001230426">
    <property type="component" value="Unassembled WGS sequence"/>
</dbReference>
<feature type="region of interest" description="Disordered" evidence="1">
    <location>
        <begin position="1"/>
        <end position="25"/>
    </location>
</feature>
<sequence>MPCTAAGPHAFLRATGDRPGHPPAPWVHGDDQLLILLVTTWALATGRVPPNRPADQLSEAELIAFWADEQTATGHPPVPPQE</sequence>
<evidence type="ECO:0000256" key="1">
    <source>
        <dbReference type="SAM" id="MobiDB-lite"/>
    </source>
</evidence>
<evidence type="ECO:0000313" key="2">
    <source>
        <dbReference type="EMBL" id="MDP9862418.1"/>
    </source>
</evidence>
<organism evidence="2 3">
    <name type="scientific">Streptosporangium brasiliense</name>
    <dbReference type="NCBI Taxonomy" id="47480"/>
    <lineage>
        <taxon>Bacteria</taxon>
        <taxon>Bacillati</taxon>
        <taxon>Actinomycetota</taxon>
        <taxon>Actinomycetes</taxon>
        <taxon>Streptosporangiales</taxon>
        <taxon>Streptosporangiaceae</taxon>
        <taxon>Streptosporangium</taxon>
    </lineage>
</organism>
<proteinExistence type="predicted"/>
<dbReference type="RefSeq" id="WP_306858469.1">
    <property type="nucleotide sequence ID" value="NZ_JAUSRB010000001.1"/>
</dbReference>
<name>A0ABT9QZN7_9ACTN</name>
<evidence type="ECO:0000313" key="3">
    <source>
        <dbReference type="Proteomes" id="UP001230426"/>
    </source>
</evidence>
<reference evidence="2 3" key="1">
    <citation type="submission" date="2023-07" db="EMBL/GenBank/DDBJ databases">
        <title>Sequencing the genomes of 1000 actinobacteria strains.</title>
        <authorList>
            <person name="Klenk H.-P."/>
        </authorList>
    </citation>
    <scope>NUCLEOTIDE SEQUENCE [LARGE SCALE GENOMIC DNA]</scope>
    <source>
        <strain evidence="2 3">DSM 44109</strain>
    </source>
</reference>
<comment type="caution">
    <text evidence="2">The sequence shown here is derived from an EMBL/GenBank/DDBJ whole genome shotgun (WGS) entry which is preliminary data.</text>
</comment>
<gene>
    <name evidence="2" type="ORF">J2S55_001677</name>
</gene>
<keyword evidence="3" id="KW-1185">Reference proteome</keyword>
<accession>A0ABT9QZN7</accession>